<dbReference type="InterPro" id="IPR011006">
    <property type="entry name" value="CheY-like_superfamily"/>
</dbReference>
<evidence type="ECO:0000259" key="6">
    <source>
        <dbReference type="PROSITE" id="PS50110"/>
    </source>
</evidence>
<dbReference type="STRING" id="595434.RISK_003087"/>
<evidence type="ECO:0000256" key="2">
    <source>
        <dbReference type="ARBA" id="ARBA00023125"/>
    </source>
</evidence>
<feature type="modified residue" description="4-aspartylphosphate" evidence="4">
    <location>
        <position position="79"/>
    </location>
</feature>
<proteinExistence type="predicted"/>
<keyword evidence="1" id="KW-0805">Transcription regulation</keyword>
<dbReference type="Gene3D" id="1.10.10.10">
    <property type="entry name" value="Winged helix-like DNA-binding domain superfamily/Winged helix DNA-binding domain"/>
    <property type="match status" value="1"/>
</dbReference>
<dbReference type="GO" id="GO:0000160">
    <property type="term" value="P:phosphorelay signal transduction system"/>
    <property type="evidence" value="ECO:0007669"/>
    <property type="project" value="InterPro"/>
</dbReference>
<feature type="domain" description="HTH luxR-type" evidence="5">
    <location>
        <begin position="160"/>
        <end position="225"/>
    </location>
</feature>
<organism evidence="7 8">
    <name type="scientific">Rhodopirellula islandica</name>
    <dbReference type="NCBI Taxonomy" id="595434"/>
    <lineage>
        <taxon>Bacteria</taxon>
        <taxon>Pseudomonadati</taxon>
        <taxon>Planctomycetota</taxon>
        <taxon>Planctomycetia</taxon>
        <taxon>Pirellulales</taxon>
        <taxon>Pirellulaceae</taxon>
        <taxon>Rhodopirellula</taxon>
    </lineage>
</organism>
<dbReference type="PATRIC" id="fig|595434.4.peg.2943"/>
<evidence type="ECO:0000259" key="5">
    <source>
        <dbReference type="PROSITE" id="PS50043"/>
    </source>
</evidence>
<dbReference type="Pfam" id="PF00196">
    <property type="entry name" value="GerE"/>
    <property type="match status" value="1"/>
</dbReference>
<dbReference type="GO" id="GO:0006355">
    <property type="term" value="P:regulation of DNA-templated transcription"/>
    <property type="evidence" value="ECO:0007669"/>
    <property type="project" value="InterPro"/>
</dbReference>
<keyword evidence="3" id="KW-0804">Transcription</keyword>
<evidence type="ECO:0000313" key="8">
    <source>
        <dbReference type="Proteomes" id="UP000036367"/>
    </source>
</evidence>
<dbReference type="PROSITE" id="PS50110">
    <property type="entry name" value="RESPONSE_REGULATORY"/>
    <property type="match status" value="1"/>
</dbReference>
<dbReference type="InterPro" id="IPR036388">
    <property type="entry name" value="WH-like_DNA-bd_sf"/>
</dbReference>
<comment type="caution">
    <text evidence="7">The sequence shown here is derived from an EMBL/GenBank/DDBJ whole genome shotgun (WGS) entry which is preliminary data.</text>
</comment>
<name>A0A0J1EH00_RHOIS</name>
<dbReference type="AlphaFoldDB" id="A0A0J1EH00"/>
<dbReference type="PROSITE" id="PS50043">
    <property type="entry name" value="HTH_LUXR_2"/>
    <property type="match status" value="1"/>
</dbReference>
<accession>A0A0J1EH00</accession>
<keyword evidence="8" id="KW-1185">Reference proteome</keyword>
<evidence type="ECO:0000256" key="4">
    <source>
        <dbReference type="PROSITE-ProRule" id="PRU00169"/>
    </source>
</evidence>
<dbReference type="CDD" id="cd06170">
    <property type="entry name" value="LuxR_C_like"/>
    <property type="match status" value="1"/>
</dbReference>
<keyword evidence="4" id="KW-0597">Phosphoprotein</keyword>
<dbReference type="PANTHER" id="PTHR44688:SF16">
    <property type="entry name" value="DNA-BINDING TRANSCRIPTIONAL ACTIVATOR DEVR_DOSR"/>
    <property type="match status" value="1"/>
</dbReference>
<keyword evidence="2" id="KW-0238">DNA-binding</keyword>
<gene>
    <name evidence="7" type="ORF">RISK_003087</name>
</gene>
<dbReference type="PANTHER" id="PTHR44688">
    <property type="entry name" value="DNA-BINDING TRANSCRIPTIONAL ACTIVATOR DEVR_DOSR"/>
    <property type="match status" value="1"/>
</dbReference>
<dbReference type="GO" id="GO:0003677">
    <property type="term" value="F:DNA binding"/>
    <property type="evidence" value="ECO:0007669"/>
    <property type="project" value="UniProtKB-KW"/>
</dbReference>
<protein>
    <submittedName>
        <fullName evidence="7">Transcriptional regulatory protein fixJ</fullName>
    </submittedName>
</protein>
<feature type="domain" description="Response regulatory" evidence="6">
    <location>
        <begin position="30"/>
        <end position="144"/>
    </location>
</feature>
<dbReference type="InterPro" id="IPR000792">
    <property type="entry name" value="Tscrpt_reg_LuxR_C"/>
</dbReference>
<dbReference type="Gene3D" id="3.40.50.2300">
    <property type="match status" value="1"/>
</dbReference>
<reference evidence="7" key="1">
    <citation type="submission" date="2015-05" db="EMBL/GenBank/DDBJ databases">
        <title>Permanent draft genome of Rhodopirellula islandicus K833.</title>
        <authorList>
            <person name="Kizina J."/>
            <person name="Richter M."/>
            <person name="Glockner F.O."/>
            <person name="Harder J."/>
        </authorList>
    </citation>
    <scope>NUCLEOTIDE SEQUENCE [LARGE SCALE GENOMIC DNA]</scope>
    <source>
        <strain evidence="7">K833</strain>
    </source>
</reference>
<dbReference type="InterPro" id="IPR016032">
    <property type="entry name" value="Sig_transdc_resp-reg_C-effctor"/>
</dbReference>
<dbReference type="Proteomes" id="UP000036367">
    <property type="component" value="Unassembled WGS sequence"/>
</dbReference>
<dbReference type="PRINTS" id="PR00038">
    <property type="entry name" value="HTHLUXR"/>
</dbReference>
<dbReference type="Pfam" id="PF00072">
    <property type="entry name" value="Response_reg"/>
    <property type="match status" value="1"/>
</dbReference>
<evidence type="ECO:0000256" key="1">
    <source>
        <dbReference type="ARBA" id="ARBA00023015"/>
    </source>
</evidence>
<sequence>MKRNGDNNHLGAENPLRTSLIRGTHVNKSTVFLIRESPSRGDSVSTLLRSNGMAVVSFDHPSQFYETYNPDIPGCMVLDLSDSLVAGITLAEQISEKGYCPPYIIVGGEPRTCDLARAMRSGAQDFFDTPLDGGLFIARVREAMKQDQQRRLRWQTDQSLLKRVDSLSPREREILTLVMDGKLSKQIASQLDISVKTVEAHRANILRKMHVDSFIQVVCLIANKQDLLDTSSCDAA</sequence>
<dbReference type="PROSITE" id="PS00622">
    <property type="entry name" value="HTH_LUXR_1"/>
    <property type="match status" value="1"/>
</dbReference>
<evidence type="ECO:0000313" key="7">
    <source>
        <dbReference type="EMBL" id="KLU04819.1"/>
    </source>
</evidence>
<dbReference type="SUPFAM" id="SSF46894">
    <property type="entry name" value="C-terminal effector domain of the bipartite response regulators"/>
    <property type="match status" value="1"/>
</dbReference>
<dbReference type="SUPFAM" id="SSF52172">
    <property type="entry name" value="CheY-like"/>
    <property type="match status" value="1"/>
</dbReference>
<dbReference type="SMART" id="SM00421">
    <property type="entry name" value="HTH_LUXR"/>
    <property type="match status" value="1"/>
</dbReference>
<evidence type="ECO:0000256" key="3">
    <source>
        <dbReference type="ARBA" id="ARBA00023163"/>
    </source>
</evidence>
<dbReference type="EMBL" id="LECT01000025">
    <property type="protein sequence ID" value="KLU04819.1"/>
    <property type="molecule type" value="Genomic_DNA"/>
</dbReference>
<dbReference type="InterPro" id="IPR001789">
    <property type="entry name" value="Sig_transdc_resp-reg_receiver"/>
</dbReference>
<dbReference type="SMART" id="SM00448">
    <property type="entry name" value="REC"/>
    <property type="match status" value="1"/>
</dbReference>